<dbReference type="AlphaFoldDB" id="A0A2H0UYK3"/>
<evidence type="ECO:0000256" key="1">
    <source>
        <dbReference type="SAM" id="MobiDB-lite"/>
    </source>
</evidence>
<dbReference type="Proteomes" id="UP000228510">
    <property type="component" value="Unassembled WGS sequence"/>
</dbReference>
<gene>
    <name evidence="2" type="ORF">COU01_04690</name>
</gene>
<reference evidence="3" key="1">
    <citation type="submission" date="2017-09" db="EMBL/GenBank/DDBJ databases">
        <title>Depth-based differentiation of microbial function through sediment-hosted aquifers and enrichment of novel symbionts in the deep terrestrial subsurface.</title>
        <authorList>
            <person name="Probst A.J."/>
            <person name="Ladd B."/>
            <person name="Jarett J.K."/>
            <person name="Geller-Mcgrath D.E."/>
            <person name="Sieber C.M.K."/>
            <person name="Emerson J.B."/>
            <person name="Anantharaman K."/>
            <person name="Thomas B.C."/>
            <person name="Malmstrom R."/>
            <person name="Stieglmeier M."/>
            <person name="Klingl A."/>
            <person name="Woyke T."/>
            <person name="Ryan C.M."/>
            <person name="Banfield J.F."/>
        </authorList>
    </citation>
    <scope>NUCLEOTIDE SEQUENCE [LARGE SCALE GENOMIC DNA]</scope>
</reference>
<evidence type="ECO:0000313" key="3">
    <source>
        <dbReference type="Proteomes" id="UP000228510"/>
    </source>
</evidence>
<protein>
    <submittedName>
        <fullName evidence="2">Uncharacterized protein</fullName>
    </submittedName>
</protein>
<accession>A0A2H0UYK3</accession>
<sequence>MFSQDFGEGKRQAADNGRPPKKLGEKRMSNNGNGSRKGEGSYGCGQKVLFTCKGKLQVNEVVVHGICQDCREYTIRSLAEKLGLRIQFRNGQVEDKEQILGVAGGFLQRNEGEKLANIQILYLLIFEKEMDVSEVRRIIKDVPGTHLDITICLQMAARIFEKAVGFVRKRATVTV</sequence>
<comment type="caution">
    <text evidence="2">The sequence shown here is derived from an EMBL/GenBank/DDBJ whole genome shotgun (WGS) entry which is preliminary data.</text>
</comment>
<organism evidence="2 3">
    <name type="scientific">Candidatus Falkowbacteria bacterium CG10_big_fil_rev_8_21_14_0_10_44_15</name>
    <dbReference type="NCBI Taxonomy" id="1974569"/>
    <lineage>
        <taxon>Bacteria</taxon>
        <taxon>Candidatus Falkowiibacteriota</taxon>
    </lineage>
</organism>
<evidence type="ECO:0000313" key="2">
    <source>
        <dbReference type="EMBL" id="PIR91903.1"/>
    </source>
</evidence>
<feature type="region of interest" description="Disordered" evidence="1">
    <location>
        <begin position="1"/>
        <end position="41"/>
    </location>
</feature>
<proteinExistence type="predicted"/>
<name>A0A2H0UYK3_9BACT</name>
<dbReference type="EMBL" id="PFAT01000060">
    <property type="protein sequence ID" value="PIR91903.1"/>
    <property type="molecule type" value="Genomic_DNA"/>
</dbReference>